<evidence type="ECO:0000256" key="6">
    <source>
        <dbReference type="ARBA" id="ARBA00022989"/>
    </source>
</evidence>
<feature type="transmembrane region" description="Helical" evidence="8">
    <location>
        <begin position="16"/>
        <end position="34"/>
    </location>
</feature>
<dbReference type="EMBL" id="WNDQ01000021">
    <property type="protein sequence ID" value="KAF1021465.1"/>
    <property type="molecule type" value="Genomic_DNA"/>
</dbReference>
<comment type="subcellular location">
    <subcellularLocation>
        <location evidence="1">Cell membrane</location>
        <topology evidence="1">Multi-pass membrane protein</topology>
    </subcellularLocation>
</comment>
<keyword evidence="6 8" id="KW-1133">Transmembrane helix</keyword>
<accession>A0A7V8FP69</accession>
<gene>
    <name evidence="9" type="primary">mreD</name>
    <name evidence="9" type="ORF">GAK30_01815</name>
</gene>
<dbReference type="Proteomes" id="UP000461670">
    <property type="component" value="Unassembled WGS sequence"/>
</dbReference>
<evidence type="ECO:0000313" key="10">
    <source>
        <dbReference type="Proteomes" id="UP000461670"/>
    </source>
</evidence>
<dbReference type="InterPro" id="IPR026034">
    <property type="entry name" value="MreD_proteobac"/>
</dbReference>
<protein>
    <submittedName>
        <fullName evidence="9">Rod shape-determining protein MreD</fullName>
    </submittedName>
</protein>
<comment type="caution">
    <text evidence="9">The sequence shown here is derived from an EMBL/GenBank/DDBJ whole genome shotgun (WGS) entry which is preliminary data.</text>
</comment>
<reference evidence="10" key="1">
    <citation type="journal article" date="2020" name="MBio">
        <title>Horizontal gene transfer to a defensive symbiont with a reduced genome amongst a multipartite beetle microbiome.</title>
        <authorList>
            <person name="Waterworth S.C."/>
            <person name="Florez L.V."/>
            <person name="Rees E.R."/>
            <person name="Hertweck C."/>
            <person name="Kaltenpoth M."/>
            <person name="Kwan J.C."/>
        </authorList>
    </citation>
    <scope>NUCLEOTIDE SEQUENCE [LARGE SCALE GENOMIC DNA]</scope>
</reference>
<keyword evidence="5" id="KW-0133">Cell shape</keyword>
<dbReference type="InterPro" id="IPR007227">
    <property type="entry name" value="Cell_shape_determining_MreD"/>
</dbReference>
<feature type="transmembrane region" description="Helical" evidence="8">
    <location>
        <begin position="140"/>
        <end position="159"/>
    </location>
</feature>
<organism evidence="9 10">
    <name type="scientific">Paracidovorax wautersii</name>
    <dbReference type="NCBI Taxonomy" id="1177982"/>
    <lineage>
        <taxon>Bacteria</taxon>
        <taxon>Pseudomonadati</taxon>
        <taxon>Pseudomonadota</taxon>
        <taxon>Betaproteobacteria</taxon>
        <taxon>Burkholderiales</taxon>
        <taxon>Comamonadaceae</taxon>
        <taxon>Paracidovorax</taxon>
    </lineage>
</organism>
<dbReference type="PANTHER" id="PTHR37484">
    <property type="entry name" value="ROD SHAPE-DETERMINING PROTEIN MRED"/>
    <property type="match status" value="1"/>
</dbReference>
<evidence type="ECO:0000256" key="2">
    <source>
        <dbReference type="ARBA" id="ARBA00007776"/>
    </source>
</evidence>
<evidence type="ECO:0000256" key="4">
    <source>
        <dbReference type="ARBA" id="ARBA00022692"/>
    </source>
</evidence>
<dbReference type="NCBIfam" id="TIGR03426">
    <property type="entry name" value="shape_MreD"/>
    <property type="match status" value="1"/>
</dbReference>
<feature type="transmembrane region" description="Helical" evidence="8">
    <location>
        <begin position="83"/>
        <end position="101"/>
    </location>
</feature>
<evidence type="ECO:0000256" key="1">
    <source>
        <dbReference type="ARBA" id="ARBA00004651"/>
    </source>
</evidence>
<comment type="similarity">
    <text evidence="2">Belongs to the MreD family.</text>
</comment>
<dbReference type="GO" id="GO:0005886">
    <property type="term" value="C:plasma membrane"/>
    <property type="evidence" value="ECO:0007669"/>
    <property type="project" value="UniProtKB-SubCell"/>
</dbReference>
<name>A0A7V8FP69_9BURK</name>
<dbReference type="PIRSF" id="PIRSF018472">
    <property type="entry name" value="MreD_proteobac"/>
    <property type="match status" value="1"/>
</dbReference>
<dbReference type="PANTHER" id="PTHR37484:SF1">
    <property type="entry name" value="ROD SHAPE-DETERMINING PROTEIN MRED"/>
    <property type="match status" value="1"/>
</dbReference>
<feature type="transmembrane region" description="Helical" evidence="8">
    <location>
        <begin position="113"/>
        <end position="134"/>
    </location>
</feature>
<evidence type="ECO:0000256" key="3">
    <source>
        <dbReference type="ARBA" id="ARBA00022475"/>
    </source>
</evidence>
<evidence type="ECO:0000313" key="9">
    <source>
        <dbReference type="EMBL" id="KAF1021465.1"/>
    </source>
</evidence>
<keyword evidence="3" id="KW-1003">Cell membrane</keyword>
<evidence type="ECO:0000256" key="5">
    <source>
        <dbReference type="ARBA" id="ARBA00022960"/>
    </source>
</evidence>
<dbReference type="AlphaFoldDB" id="A0A7V8FP69"/>
<dbReference type="Pfam" id="PF04093">
    <property type="entry name" value="MreD"/>
    <property type="match status" value="1"/>
</dbReference>
<evidence type="ECO:0000256" key="8">
    <source>
        <dbReference type="SAM" id="Phobius"/>
    </source>
</evidence>
<keyword evidence="7 8" id="KW-0472">Membrane</keyword>
<feature type="transmembrane region" description="Helical" evidence="8">
    <location>
        <begin position="46"/>
        <end position="71"/>
    </location>
</feature>
<evidence type="ECO:0000256" key="7">
    <source>
        <dbReference type="ARBA" id="ARBA00023136"/>
    </source>
</evidence>
<keyword evidence="4 8" id="KW-0812">Transmembrane</keyword>
<dbReference type="GO" id="GO:0008360">
    <property type="term" value="P:regulation of cell shape"/>
    <property type="evidence" value="ECO:0007669"/>
    <property type="project" value="UniProtKB-KW"/>
</dbReference>
<sequence>MYSPQSKQALLLPVKAWFIWLTLALALLVSLLPVGRTPWLPDLMAVVLMFWCVHQPARVGMSVAFVFGLVIDVHKGAMLGQHALAYALLAFFAVTLGRRILWYGPVQQALHVLPLFAAAHALLLLTGLVVSGIFPGWEVAWAPAIEALLWPLITGLLLAPQRRAPDQDENRPL</sequence>
<proteinExistence type="inferred from homology"/>